<reference evidence="3" key="1">
    <citation type="journal article" date="2020" name="mSystems">
        <title>Genome- and Community-Level Interaction Insights into Carbon Utilization and Element Cycling Functions of Hydrothermarchaeota in Hydrothermal Sediment.</title>
        <authorList>
            <person name="Zhou Z."/>
            <person name="Liu Y."/>
            <person name="Xu W."/>
            <person name="Pan J."/>
            <person name="Luo Z.H."/>
            <person name="Li M."/>
        </authorList>
    </citation>
    <scope>NUCLEOTIDE SEQUENCE [LARGE SCALE GENOMIC DNA]</scope>
    <source>
        <strain evidence="3">SpSt-16</strain>
    </source>
</reference>
<dbReference type="PROSITE" id="PS50902">
    <property type="entry name" value="FLAVODOXIN_LIKE"/>
    <property type="match status" value="1"/>
</dbReference>
<comment type="caution">
    <text evidence="3">The sequence shown here is derived from an EMBL/GenBank/DDBJ whole genome shotgun (WGS) entry which is preliminary data.</text>
</comment>
<protein>
    <submittedName>
        <fullName evidence="3">Flavodoxin family protein</fullName>
    </submittedName>
</protein>
<comment type="similarity">
    <text evidence="1">Belongs to the SsuE family. Isf subfamily.</text>
</comment>
<evidence type="ECO:0000313" key="3">
    <source>
        <dbReference type="EMBL" id="HEW53211.1"/>
    </source>
</evidence>
<dbReference type="GO" id="GO:0010181">
    <property type="term" value="F:FMN binding"/>
    <property type="evidence" value="ECO:0007669"/>
    <property type="project" value="InterPro"/>
</dbReference>
<dbReference type="Pfam" id="PF03358">
    <property type="entry name" value="FMN_red"/>
    <property type="match status" value="1"/>
</dbReference>
<accession>A0A7C2VGS2</accession>
<dbReference type="AlphaFoldDB" id="A0A7C2VGS2"/>
<evidence type="ECO:0000256" key="1">
    <source>
        <dbReference type="ARBA" id="ARBA00038292"/>
    </source>
</evidence>
<name>A0A7C2VGS2_9CREN</name>
<sequence>MVPTAKLLVVYYSRTGNTKKLVEGFAEGAKSVGGVEVIVKGAEEAKVEELLEADAIVFASPSYFRLPAWPLKKFIDDSIAVYGKLGGKLGGALCTAGSSIGAVKCVQALKDAIEEHGMKFVGNGVWCIESPSQQDLEKAYQYGEKVSRAILTSKK</sequence>
<dbReference type="Gene3D" id="3.40.50.360">
    <property type="match status" value="1"/>
</dbReference>
<gene>
    <name evidence="3" type="ORF">ENO77_03495</name>
</gene>
<dbReference type="SUPFAM" id="SSF52218">
    <property type="entry name" value="Flavoproteins"/>
    <property type="match status" value="1"/>
</dbReference>
<dbReference type="InterPro" id="IPR008254">
    <property type="entry name" value="Flavodoxin/NO_synth"/>
</dbReference>
<dbReference type="InterPro" id="IPR029039">
    <property type="entry name" value="Flavoprotein-like_sf"/>
</dbReference>
<dbReference type="EMBL" id="DSGT01000009">
    <property type="protein sequence ID" value="HEW53211.1"/>
    <property type="molecule type" value="Genomic_DNA"/>
</dbReference>
<organism evidence="3">
    <name type="scientific">Ignisphaera aggregans</name>
    <dbReference type="NCBI Taxonomy" id="334771"/>
    <lineage>
        <taxon>Archaea</taxon>
        <taxon>Thermoproteota</taxon>
        <taxon>Thermoprotei</taxon>
        <taxon>Desulfurococcales</taxon>
        <taxon>Desulfurococcaceae</taxon>
        <taxon>Ignisphaera</taxon>
    </lineage>
</organism>
<dbReference type="InterPro" id="IPR005025">
    <property type="entry name" value="FMN_Rdtase-like_dom"/>
</dbReference>
<dbReference type="GO" id="GO:0016491">
    <property type="term" value="F:oxidoreductase activity"/>
    <property type="evidence" value="ECO:0007669"/>
    <property type="project" value="InterPro"/>
</dbReference>
<evidence type="ECO:0000259" key="2">
    <source>
        <dbReference type="PROSITE" id="PS50902"/>
    </source>
</evidence>
<feature type="domain" description="Flavodoxin-like" evidence="2">
    <location>
        <begin position="7"/>
        <end position="147"/>
    </location>
</feature>
<proteinExistence type="inferred from homology"/>